<gene>
    <name evidence="2" type="ORF">ACJRO7_029883</name>
</gene>
<reference evidence="2 3" key="1">
    <citation type="submission" date="2024-11" db="EMBL/GenBank/DDBJ databases">
        <title>Chromosome-level genome assembly of Eucalyptus globulus Labill. provides insights into its genome evolution.</title>
        <authorList>
            <person name="Li X."/>
        </authorList>
    </citation>
    <scope>NUCLEOTIDE SEQUENCE [LARGE SCALE GENOMIC DNA]</scope>
    <source>
        <strain evidence="2">CL2024</strain>
        <tissue evidence="2">Fresh tender leaves</tissue>
    </source>
</reference>
<comment type="caution">
    <text evidence="2">The sequence shown here is derived from an EMBL/GenBank/DDBJ whole genome shotgun (WGS) entry which is preliminary data.</text>
</comment>
<dbReference type="AlphaFoldDB" id="A0ABD3JBU3"/>
<name>A0ABD3JBU3_EUCGL</name>
<evidence type="ECO:0000313" key="3">
    <source>
        <dbReference type="Proteomes" id="UP001634007"/>
    </source>
</evidence>
<keyword evidence="3" id="KW-1185">Reference proteome</keyword>
<dbReference type="InterPro" id="IPR004330">
    <property type="entry name" value="FAR1_DNA_bnd_dom"/>
</dbReference>
<organism evidence="2 3">
    <name type="scientific">Eucalyptus globulus</name>
    <name type="common">Tasmanian blue gum</name>
    <dbReference type="NCBI Taxonomy" id="34317"/>
    <lineage>
        <taxon>Eukaryota</taxon>
        <taxon>Viridiplantae</taxon>
        <taxon>Streptophyta</taxon>
        <taxon>Embryophyta</taxon>
        <taxon>Tracheophyta</taxon>
        <taxon>Spermatophyta</taxon>
        <taxon>Magnoliopsida</taxon>
        <taxon>eudicotyledons</taxon>
        <taxon>Gunneridae</taxon>
        <taxon>Pentapetalae</taxon>
        <taxon>rosids</taxon>
        <taxon>malvids</taxon>
        <taxon>Myrtales</taxon>
        <taxon>Myrtaceae</taxon>
        <taxon>Myrtoideae</taxon>
        <taxon>Eucalypteae</taxon>
        <taxon>Eucalyptus</taxon>
    </lineage>
</organism>
<proteinExistence type="predicted"/>
<feature type="domain" description="FAR1" evidence="1">
    <location>
        <begin position="40"/>
        <end position="123"/>
    </location>
</feature>
<dbReference type="PANTHER" id="PTHR46328">
    <property type="entry name" value="FAR-RED IMPAIRED RESPONSIVE (FAR1) FAMILY PROTEIN-RELATED"/>
    <property type="match status" value="1"/>
</dbReference>
<dbReference type="Pfam" id="PF03101">
    <property type="entry name" value="FAR1"/>
    <property type="match status" value="1"/>
</dbReference>
<dbReference type="EMBL" id="JBJKBG010000008">
    <property type="protein sequence ID" value="KAL3724787.1"/>
    <property type="molecule type" value="Genomic_DNA"/>
</dbReference>
<evidence type="ECO:0000313" key="2">
    <source>
        <dbReference type="EMBL" id="KAL3724787.1"/>
    </source>
</evidence>
<dbReference type="PANTHER" id="PTHR46328:SF36">
    <property type="entry name" value="FAR1 DOMAIN-CONTAINING PROTEIN"/>
    <property type="match status" value="1"/>
</dbReference>
<evidence type="ECO:0000259" key="1">
    <source>
        <dbReference type="Pfam" id="PF03101"/>
    </source>
</evidence>
<sequence>MAESELETSHLVHVMRDMEKDFEFAIGMVLSNKLEAYNKYVAYAISKGFGVRKGNLVRNTKGKITRRTFVCNSEGYPVSSSAEERKFERFEVRCGCLAHIKFKVDNDVYEVIEYNSEHNHAFIPENQRHMIRCGRIMSKTCKSVLVDMMKAGIGGTMAYKFLANEAGGS</sequence>
<protein>
    <recommendedName>
        <fullName evidence="1">FAR1 domain-containing protein</fullName>
    </recommendedName>
</protein>
<dbReference type="Proteomes" id="UP001634007">
    <property type="component" value="Unassembled WGS sequence"/>
</dbReference>
<accession>A0ABD3JBU3</accession>